<keyword evidence="6" id="KW-0045">Antibiotic biosynthesis</keyword>
<evidence type="ECO:0000256" key="5">
    <source>
        <dbReference type="ARBA" id="ARBA00022598"/>
    </source>
</evidence>
<keyword evidence="3" id="KW-0596">Phosphopantetheine</keyword>
<comment type="similarity">
    <text evidence="2">Belongs to the ATP-dependent AMP-binding enzyme family.</text>
</comment>
<evidence type="ECO:0000256" key="6">
    <source>
        <dbReference type="ARBA" id="ARBA00023194"/>
    </source>
</evidence>
<evidence type="ECO:0000256" key="4">
    <source>
        <dbReference type="ARBA" id="ARBA00022553"/>
    </source>
</evidence>
<dbReference type="Pfam" id="PF00550">
    <property type="entry name" value="PP-binding"/>
    <property type="match status" value="2"/>
</dbReference>
<dbReference type="PROSITE" id="PS00012">
    <property type="entry name" value="PHOSPHOPANTETHEINE"/>
    <property type="match status" value="1"/>
</dbReference>
<feature type="coiled-coil region" evidence="7">
    <location>
        <begin position="2"/>
        <end position="34"/>
    </location>
</feature>
<evidence type="ECO:0000256" key="2">
    <source>
        <dbReference type="ARBA" id="ARBA00006432"/>
    </source>
</evidence>
<comment type="cofactor">
    <cofactor evidence="1">
        <name>pantetheine 4'-phosphate</name>
        <dbReference type="ChEBI" id="CHEBI:47942"/>
    </cofactor>
</comment>
<dbReference type="SUPFAM" id="SSF52777">
    <property type="entry name" value="CoA-dependent acyltransferases"/>
    <property type="match status" value="4"/>
</dbReference>
<evidence type="ECO:0000313" key="9">
    <source>
        <dbReference type="EMBL" id="WGF37459.1"/>
    </source>
</evidence>
<dbReference type="PANTHER" id="PTHR45527:SF1">
    <property type="entry name" value="FATTY ACID SYNTHASE"/>
    <property type="match status" value="1"/>
</dbReference>
<dbReference type="PROSITE" id="PS50075">
    <property type="entry name" value="CARRIER"/>
    <property type="match status" value="2"/>
</dbReference>
<evidence type="ECO:0000259" key="8">
    <source>
        <dbReference type="PROSITE" id="PS50075"/>
    </source>
</evidence>
<dbReference type="Gene3D" id="3.30.559.10">
    <property type="entry name" value="Chloramphenicol acetyltransferase-like domain"/>
    <property type="match status" value="2"/>
</dbReference>
<dbReference type="InterPro" id="IPR001242">
    <property type="entry name" value="Condensation_dom"/>
</dbReference>
<dbReference type="PROSITE" id="PS00455">
    <property type="entry name" value="AMP_BINDING"/>
    <property type="match status" value="2"/>
</dbReference>
<dbReference type="Gene3D" id="3.30.300.30">
    <property type="match status" value="2"/>
</dbReference>
<dbReference type="InterPro" id="IPR010071">
    <property type="entry name" value="AA_adenyl_dom"/>
</dbReference>
<feature type="domain" description="Carrier" evidence="8">
    <location>
        <begin position="2083"/>
        <end position="2160"/>
    </location>
</feature>
<dbReference type="Gene3D" id="2.30.38.10">
    <property type="entry name" value="Luciferase, Domain 3"/>
    <property type="match status" value="2"/>
</dbReference>
<dbReference type="InterPro" id="IPR023213">
    <property type="entry name" value="CAT-like_dom_sf"/>
</dbReference>
<dbReference type="CDD" id="cd19531">
    <property type="entry name" value="LCL_NRPS-like"/>
    <property type="match status" value="1"/>
</dbReference>
<sequence length="2163" mass="249718">MTNRLLDNISKLSEEKKELIKKELQKKLNKEKKKIVPGEREKTSFPLSSSQQRLYFLENLDYGNPFYNIPGCLRFKGSLNPKVLEEALNLINQRHDILRMHFWADENGEGYQKINNQLNRINLELNNVQGFSNDQIQQRITDILQQPFYLEQGPLWSTTLLQIEEQEFLLILSFHHIIFDGWSLENFIKQLLTTYKQLEEGNIIQAVDSKVLQYTDYVEWEKSYMTEEKREKQLVFWRKELEGCTELLNLPLDYKRPREQHHKGDLYSLEMPRDIYNQLAGVCKKNDTTLFMITLAAFKVLLSRYTNQNDITVGFPISCRDQSEIEDLIGLFVNTLPIRTKLSDQLTFTDLLKQVKSNSLKVFENKYVSFDSVVECIRPTRELSYNPIFQVLFSYQNAIPSIQLENLTVDFEHVNPGTSKFDLSLDIFEGSGDVLPKIVFEYNTELFERDTIERMASHYLHLLGQISENPEQNIFHLNLMSEKEKEELVALGSGPKIPFNASNTVMTLFEKVVQENKDHIALSYKDRSVTYDELNKEVNRLSNYLNIKGVKKNVLVGISVDKSIEMVTSILAVLKLGATYIPIDPQYPIERQEFIIKDSGIKVLITSYNFNPDVSLGLNEVIVLNNTIKEKLSEMNENYQGEEIDLDDTAYIIYTSGTTGQPKGAIISHGNLLNAYYGWEKAYALNNGIKNHLQMASFSFDVCTGDIIRALLSGAKLVLCPPEYLTNSRELYELIVKEKIDFAEFVPAVFRHLIQYCEDSKQKLDQIKIIVLGSDIWYMNEYKYFRLYLNAETRLINSYGLTEDTIDTSYFEWNGEYLPEVSTVPIGKPLANKQMFILDSKRHIVPYGVVGELYVGGRGVAKGYKNRKELSNERFIYHSLGKENSFIYKTGDLARFLPDGNVELVGRMDSQVKIRGFRVELNEVSSVLLKLAHLKEGIVVDVGENDEKQLIAYYVESEKEVSTKEIRAHMKKYVPDYMVPNQFIKIDHIPLNANGKVNRKLLPLPDLEKYISSYISGRTLVESMLQDIWEQTFKQPRIGVNDNFFELGGHSLMAMQITSQIRKAFHINVPLKAIFENATISKLAKYISKLEGEEQNEEYDLPEYQPRKEDKYKPFPLTDVQQAYWVGRQEIFELGNVTTHSYDELEAEDLRIEAFEQAWNQLINRHEMLRTIITEDGYQQTLKEVPYYNIKVQDLENLNEEQCASGLQEVRNEMSHQQLCVTEWPTFDLRITKLPQNKARIHFSTDALFWDVWSFVNLVRELVVLYEGKSEMLPVLDFSFRDYVFAEQEIIKNSPKYKEAREYWYKKVKSLPPAPDFPIARNPRSIHNPKFTRYHRVLERERWEVLKKKASSYGITVTALLLAIHAEVFAAWSKESAFSLNLTFLSRHAVHPQVTDIVGEFTSLTLLAINQQMDITFIERARKIQKDLWIDLEHNYISGVEVLRAMTSVQGEATQAKMPVVFTSALVVPVPDQEDTPIPFKPVSEDGITQTSQVWLDCGVWEDTKRLLCNWDVVEEVYPDGFIKEMFESYWSFVEKLAIEDEIWEQTVISLIPNNQKELRALINDTEQDWEKELLHTSFERQALQYPNAIAVETTNRNFTYHELNKKSNSLGNYLIDLGAKKNQVIGIFMDKGWEQAIGGLSILKANAAYLPINPELPKERIDYLIQKADVKIVLTQSWLDLNIEENHSIHLVEVDTFDFSSYSEDTIPARVNPDDLAYVIFTSGSTGDPKGVMISHQSAMNTILDINDRFSIGAQDKVLALSSFTFDLSVYDFFGMLATGGTIVIPDKEKVLDPIHWFELINEKQITIWNSVPQFMSLLVEYVYSNTLSLPKTLRLIMLSGDWIPLSLPDQIKDLSKNTNLQVISLGGATEASIWSILYPIETIETDWKSIPYGKPMKNQKVYVLNKFLEHCPIWGYGDIYISGLGVAKGYWKDEEKTRNSFIIHPRTGERIYKTGDIGRYLPDGNIELLGREDNQVKIQGHRVELGEIEANLIKHSKIDKCTILACNKEDNKSLIAFYITEYDIETEDLYRFLENKIASYMIPSQFIRIKSIPLTPNGKVDYKVLNSLINETTHLVQKWEPPVTEMQRLIAKLWSEILKVEVGKIGINNTFFEIGGDSMQAIRMMTKLQKELSIELSLRDFYQDPSVRSLADYIEPKLIHV</sequence>
<dbReference type="SUPFAM" id="SSF56801">
    <property type="entry name" value="Acetyl-CoA synthetase-like"/>
    <property type="match status" value="2"/>
</dbReference>
<dbReference type="InterPro" id="IPR020845">
    <property type="entry name" value="AMP-binding_CS"/>
</dbReference>
<name>A0ABY8KH25_9BACI</name>
<organism evidence="9 10">
    <name type="scientific">Lysinibacillus capsici</name>
    <dbReference type="NCBI Taxonomy" id="2115968"/>
    <lineage>
        <taxon>Bacteria</taxon>
        <taxon>Bacillati</taxon>
        <taxon>Bacillota</taxon>
        <taxon>Bacilli</taxon>
        <taxon>Bacillales</taxon>
        <taxon>Bacillaceae</taxon>
        <taxon>Lysinibacillus</taxon>
    </lineage>
</organism>
<dbReference type="NCBIfam" id="TIGR01733">
    <property type="entry name" value="AA-adenyl-dom"/>
    <property type="match status" value="2"/>
</dbReference>
<dbReference type="Pfam" id="PF00668">
    <property type="entry name" value="Condensation"/>
    <property type="match status" value="2"/>
</dbReference>
<dbReference type="InterPro" id="IPR009081">
    <property type="entry name" value="PP-bd_ACP"/>
</dbReference>
<protein>
    <submittedName>
        <fullName evidence="9">Amino acid adenylation domain-containing protein</fullName>
    </submittedName>
</protein>
<dbReference type="RefSeq" id="WP_279493781.1">
    <property type="nucleotide sequence ID" value="NZ_CP122283.1"/>
</dbReference>
<dbReference type="Pfam" id="PF13193">
    <property type="entry name" value="AMP-binding_C"/>
    <property type="match status" value="1"/>
</dbReference>
<keyword evidence="4" id="KW-0597">Phosphoprotein</keyword>
<dbReference type="Pfam" id="PF00501">
    <property type="entry name" value="AMP-binding"/>
    <property type="match status" value="2"/>
</dbReference>
<dbReference type="Gene3D" id="3.40.50.980">
    <property type="match status" value="4"/>
</dbReference>
<dbReference type="PANTHER" id="PTHR45527">
    <property type="entry name" value="NONRIBOSOMAL PEPTIDE SYNTHETASE"/>
    <property type="match status" value="1"/>
</dbReference>
<dbReference type="Gene3D" id="3.30.559.30">
    <property type="entry name" value="Nonribosomal peptide synthetase, condensation domain"/>
    <property type="match status" value="2"/>
</dbReference>
<dbReference type="InterPro" id="IPR000873">
    <property type="entry name" value="AMP-dep_synth/lig_dom"/>
</dbReference>
<gene>
    <name evidence="9" type="ORF">QBO96_17350</name>
</gene>
<proteinExistence type="inferred from homology"/>
<dbReference type="InterPro" id="IPR036736">
    <property type="entry name" value="ACP-like_sf"/>
</dbReference>
<keyword evidence="5" id="KW-0436">Ligase</keyword>
<reference evidence="9 10" key="1">
    <citation type="submission" date="2023-04" db="EMBL/GenBank/DDBJ databases">
        <title>Genomic of Lysinibacillus capsici TSBLM.</title>
        <authorList>
            <person name="Hu X.S."/>
            <person name="Yu C.H."/>
        </authorList>
    </citation>
    <scope>NUCLEOTIDE SEQUENCE [LARGE SCALE GENOMIC DNA]</scope>
    <source>
        <strain evidence="9 10">TSBLM</strain>
    </source>
</reference>
<evidence type="ECO:0000256" key="7">
    <source>
        <dbReference type="SAM" id="Coils"/>
    </source>
</evidence>
<evidence type="ECO:0000256" key="1">
    <source>
        <dbReference type="ARBA" id="ARBA00001957"/>
    </source>
</evidence>
<dbReference type="CDD" id="cd19535">
    <property type="entry name" value="Cyc_NRPS"/>
    <property type="match status" value="1"/>
</dbReference>
<dbReference type="Gene3D" id="1.10.1200.10">
    <property type="entry name" value="ACP-like"/>
    <property type="match status" value="2"/>
</dbReference>
<evidence type="ECO:0000313" key="10">
    <source>
        <dbReference type="Proteomes" id="UP001244564"/>
    </source>
</evidence>
<dbReference type="InterPro" id="IPR057737">
    <property type="entry name" value="Condensation_MtbB-like"/>
</dbReference>
<dbReference type="CDD" id="cd12114">
    <property type="entry name" value="A_NRPS_TlmIV_like"/>
    <property type="match status" value="1"/>
</dbReference>
<dbReference type="NCBIfam" id="NF003417">
    <property type="entry name" value="PRK04813.1"/>
    <property type="match status" value="2"/>
</dbReference>
<keyword evidence="10" id="KW-1185">Reference proteome</keyword>
<feature type="domain" description="Carrier" evidence="8">
    <location>
        <begin position="1016"/>
        <end position="1091"/>
    </location>
</feature>
<dbReference type="SMART" id="SM00823">
    <property type="entry name" value="PKS_PP"/>
    <property type="match status" value="2"/>
</dbReference>
<evidence type="ECO:0000256" key="3">
    <source>
        <dbReference type="ARBA" id="ARBA00022450"/>
    </source>
</evidence>
<keyword evidence="7" id="KW-0175">Coiled coil</keyword>
<dbReference type="InterPro" id="IPR045851">
    <property type="entry name" value="AMP-bd_C_sf"/>
</dbReference>
<dbReference type="SUPFAM" id="SSF47336">
    <property type="entry name" value="ACP-like"/>
    <property type="match status" value="2"/>
</dbReference>
<dbReference type="EMBL" id="CP122283">
    <property type="protein sequence ID" value="WGF37459.1"/>
    <property type="molecule type" value="Genomic_DNA"/>
</dbReference>
<dbReference type="InterPro" id="IPR025110">
    <property type="entry name" value="AMP-bd_C"/>
</dbReference>
<dbReference type="InterPro" id="IPR020806">
    <property type="entry name" value="PKS_PP-bd"/>
</dbReference>
<dbReference type="InterPro" id="IPR006162">
    <property type="entry name" value="Ppantetheine_attach_site"/>
</dbReference>
<accession>A0ABY8KH25</accession>
<dbReference type="Proteomes" id="UP001244564">
    <property type="component" value="Chromosome"/>
</dbReference>